<dbReference type="EC" id="3.2.1.136" evidence="6"/>
<organism evidence="6 7">
    <name type="scientific">Flavobacterium piscis</name>
    <dbReference type="NCBI Taxonomy" id="1114874"/>
    <lineage>
        <taxon>Bacteria</taxon>
        <taxon>Pseudomonadati</taxon>
        <taxon>Bacteroidota</taxon>
        <taxon>Flavobacteriia</taxon>
        <taxon>Flavobacteriales</taxon>
        <taxon>Flavobacteriaceae</taxon>
        <taxon>Flavobacterium</taxon>
    </lineage>
</organism>
<keyword evidence="7" id="KW-1185">Reference proteome</keyword>
<dbReference type="GO" id="GO:0033940">
    <property type="term" value="F:glucuronoarabinoxylan endo-1,4-beta-xylanase activity"/>
    <property type="evidence" value="ECO:0007669"/>
    <property type="project" value="UniProtKB-EC"/>
</dbReference>
<dbReference type="InterPro" id="IPR001139">
    <property type="entry name" value="Glyco_hydro_30"/>
</dbReference>
<dbReference type="Gene3D" id="3.20.20.80">
    <property type="entry name" value="Glycosidases"/>
    <property type="match status" value="1"/>
</dbReference>
<dbReference type="SUPFAM" id="SSF51445">
    <property type="entry name" value="(Trans)glycosidases"/>
    <property type="match status" value="1"/>
</dbReference>
<dbReference type="EMBL" id="JAVDWQ010000015">
    <property type="protein sequence ID" value="MDR7211739.1"/>
    <property type="molecule type" value="Genomic_DNA"/>
</dbReference>
<reference evidence="6 7" key="1">
    <citation type="submission" date="2023-07" db="EMBL/GenBank/DDBJ databases">
        <title>Sorghum-associated microbial communities from plants grown in Nebraska, USA.</title>
        <authorList>
            <person name="Schachtman D."/>
        </authorList>
    </citation>
    <scope>NUCLEOTIDE SEQUENCE [LARGE SCALE GENOMIC DNA]</scope>
    <source>
        <strain evidence="6 7">4129</strain>
    </source>
</reference>
<evidence type="ECO:0000313" key="6">
    <source>
        <dbReference type="EMBL" id="MDR7211739.1"/>
    </source>
</evidence>
<protein>
    <submittedName>
        <fullName evidence="6">Glucuronoarabinoxylan endo-1,4-beta-xylanase</fullName>
        <ecNumber evidence="6">3.2.1.136</ecNumber>
    </submittedName>
</protein>
<evidence type="ECO:0000256" key="2">
    <source>
        <dbReference type="ARBA" id="ARBA00022729"/>
    </source>
</evidence>
<dbReference type="Proteomes" id="UP001269081">
    <property type="component" value="Unassembled WGS sequence"/>
</dbReference>
<keyword evidence="6" id="KW-0326">Glycosidase</keyword>
<evidence type="ECO:0000256" key="4">
    <source>
        <dbReference type="SAM" id="SignalP"/>
    </source>
</evidence>
<feature type="domain" description="Secretion system C-terminal sorting" evidence="5">
    <location>
        <begin position="833"/>
        <end position="901"/>
    </location>
</feature>
<feature type="signal peptide" evidence="4">
    <location>
        <begin position="1"/>
        <end position="24"/>
    </location>
</feature>
<dbReference type="InterPro" id="IPR013780">
    <property type="entry name" value="Glyco_hydro_b"/>
</dbReference>
<keyword evidence="3 6" id="KW-0378">Hydrolase</keyword>
<keyword evidence="2 4" id="KW-0732">Signal</keyword>
<dbReference type="NCBIfam" id="TIGR04183">
    <property type="entry name" value="Por_Secre_tail"/>
    <property type="match status" value="1"/>
</dbReference>
<dbReference type="RefSeq" id="WP_310283091.1">
    <property type="nucleotide sequence ID" value="NZ_JAVDWQ010000015.1"/>
</dbReference>
<dbReference type="PANTHER" id="PTHR11069">
    <property type="entry name" value="GLUCOSYLCERAMIDASE"/>
    <property type="match status" value="1"/>
</dbReference>
<gene>
    <name evidence="6" type="ORF">J2W48_003696</name>
</gene>
<feature type="chain" id="PRO_5046353379" evidence="4">
    <location>
        <begin position="25"/>
        <end position="903"/>
    </location>
</feature>
<dbReference type="InterPro" id="IPR017853">
    <property type="entry name" value="GH"/>
</dbReference>
<evidence type="ECO:0000313" key="7">
    <source>
        <dbReference type="Proteomes" id="UP001269081"/>
    </source>
</evidence>
<comment type="caution">
    <text evidence="6">The sequence shown here is derived from an EMBL/GenBank/DDBJ whole genome shotgun (WGS) entry which is preliminary data.</text>
</comment>
<evidence type="ECO:0000256" key="1">
    <source>
        <dbReference type="ARBA" id="ARBA00005382"/>
    </source>
</evidence>
<comment type="similarity">
    <text evidence="1">Belongs to the glycosyl hydrolase 30 family.</text>
</comment>
<accession>A0ABU1YBX1</accession>
<evidence type="ECO:0000256" key="3">
    <source>
        <dbReference type="ARBA" id="ARBA00022801"/>
    </source>
</evidence>
<dbReference type="PANTHER" id="PTHR11069:SF38">
    <property type="entry name" value="GLUCURONOXYLANASE XYNC"/>
    <property type="match status" value="1"/>
</dbReference>
<proteinExistence type="inferred from homology"/>
<name>A0ABU1YBX1_9FLAO</name>
<evidence type="ECO:0000259" key="5">
    <source>
        <dbReference type="Pfam" id="PF18962"/>
    </source>
</evidence>
<dbReference type="Pfam" id="PF18962">
    <property type="entry name" value="Por_Secre_tail"/>
    <property type="match status" value="1"/>
</dbReference>
<sequence length="903" mass="99936">MKKLYQLSSILFAVLFVSSAQLNAQNAKVQIDKNKTYQKVTGFGGFVCSPQFGYDYMSPDEIKKMWGTNSQAGYNIMRLYIPGESNWPSTLATAKLAKNDLGLKIFASPWTMPAEWKTNNSEVAVFTDENGVKQIGYLKEEHYEDYALYLNRYVTYLRDNGVELDYISIQNEPDEMATYQGCIWTPAQIAGFVKNYGHLINCKVIAPESVGYSDAFSNAFLDADVMQNFEVYGVHQYGGIQSKYKEFQNYNKEIWMTEYLINWNSGGIVRDFNWGIDAFSFANSVNDAMLGNVNAWIHYATKRYYAMMGDGSNGTVAGEITKRGHILSQYSKFTTGTTRIESTWSDASAQLKGSSYINDAGDKIVLTVINPSQNTYNLTVDLPFYTVKGTKTITSQSIDMQTTATSFAETFRPVVSIDPSSIITFIFDKNKERVPSQMTSKEVHYAKIENQAVTNPAFGTAYQISGKTVTFANANPLISTNMDGSNGYLKLDNRYNKFVMHVKSFTTANQANTDNTTLYYINDNGEVKSKNYGKFNFPTGVEFDLTFDISKSVLTDGCTGIIGLRNSNYSSVLTLNLGDVYFNIADEKAAEFGGIYSDDDSLLMDALESPNYVSLDFRNTTGISSSPDWHTKSANKNSIFYVTGNSTADNVISGTTCSNLKLVDKGGDFNVPFDFSATAVTFTKTITDYDVLVLPFEASIPQGVTANTMQPSSTKITCNKIEDLIPANTPVLLSGTGTFVFSGSGTVSTPKALTVDQMNPVYIGVKAPVGSYTLKTVNNVTAFYPVTVGSEAVISSFRFYLSEKSGYNAAMLPLEFTTLSTVQNELDEVSFKLYPNPALEEIYVDNMTSDFDYKIFNVQGTLMNSGTLKNGNTRIRIESLPAGVYIINGTNDKSKVSRKFVKK</sequence>
<dbReference type="Gene3D" id="2.60.40.1180">
    <property type="entry name" value="Golgi alpha-mannosidase II"/>
    <property type="match status" value="1"/>
</dbReference>
<dbReference type="InterPro" id="IPR026444">
    <property type="entry name" value="Secre_tail"/>
</dbReference>